<dbReference type="InterPro" id="IPR043129">
    <property type="entry name" value="ATPase_NBD"/>
</dbReference>
<dbReference type="Pfam" id="PF00370">
    <property type="entry name" value="FGGY_N"/>
    <property type="match status" value="1"/>
</dbReference>
<dbReference type="Proteomes" id="UP000051733">
    <property type="component" value="Unassembled WGS sequence"/>
</dbReference>
<dbReference type="EMBL" id="AYYY01000022">
    <property type="protein sequence ID" value="KRM61731.1"/>
    <property type="molecule type" value="Genomic_DNA"/>
</dbReference>
<dbReference type="SUPFAM" id="SSF53067">
    <property type="entry name" value="Actin-like ATPase domain"/>
    <property type="match status" value="2"/>
</dbReference>
<dbReference type="InterPro" id="IPR050406">
    <property type="entry name" value="FGGY_Carb_Kinase"/>
</dbReference>
<evidence type="ECO:0000256" key="1">
    <source>
        <dbReference type="ARBA" id="ARBA00009156"/>
    </source>
</evidence>
<proteinExistence type="inferred from homology"/>
<dbReference type="PIRSF" id="PIRSF000538">
    <property type="entry name" value="GlpK"/>
    <property type="match status" value="1"/>
</dbReference>
<sequence length="509" mass="56182">MNKYFLTIDNGGTNTKAVIFDTKGQQIGAVAFPTMRIEEKPGFHEINLNELWDAIAEAIHKVVKKAAIDVRDIVGVSCVGHGKGLYVLDKQNQIFTNGILSTDSRAVESAEEFESQVSQIFSISHQHVMNSQSPVLLNWLKNNKKELYSKIGVVLSAKDFVRSQLTGETYQEYGDASGNNLLNLETKEYDRRLFKFFDIEEMFDKMPPLKHYDELSGHVTTDAAKKTGLIEGTPVFAGMFDIDACSLATGVLDDSYFSVIAGTWNINVFPSSKMASQESGLMNSIYPTGLNLVEASSATSAGNLAMTLQSLMSEEIKNANNSKQSIYDVLEDFLNHTDAHFSKVIFFPFLYGSNVNPDAEGAYIGVQSSTSKSAMIRAVYEGIVFAHRYHVEQLLKVLGHKPKAIRLSGGGTNSIAWVQIFANILNIPIQLVEGSELGGLGGAMGTAVGTGTYETINEAVENMFHLRTIVYPDEKQVDVYEKKYQMYIKLLDSLDGTWKDLKTMQEGIG</sequence>
<dbReference type="OrthoDB" id="9805576at2"/>
<protein>
    <submittedName>
        <fullName evidence="6">L-xylulose 3-keto-L-gulonate kinase</fullName>
    </submittedName>
</protein>
<dbReference type="GO" id="GO:0016301">
    <property type="term" value="F:kinase activity"/>
    <property type="evidence" value="ECO:0007669"/>
    <property type="project" value="UniProtKB-KW"/>
</dbReference>
<evidence type="ECO:0000256" key="3">
    <source>
        <dbReference type="ARBA" id="ARBA00022777"/>
    </source>
</evidence>
<feature type="domain" description="Carbohydrate kinase FGGY N-terminal" evidence="4">
    <location>
        <begin position="4"/>
        <end position="244"/>
    </location>
</feature>
<dbReference type="GO" id="GO:0005975">
    <property type="term" value="P:carbohydrate metabolic process"/>
    <property type="evidence" value="ECO:0007669"/>
    <property type="project" value="InterPro"/>
</dbReference>
<dbReference type="PANTHER" id="PTHR43095">
    <property type="entry name" value="SUGAR KINASE"/>
    <property type="match status" value="1"/>
</dbReference>
<evidence type="ECO:0000259" key="4">
    <source>
        <dbReference type="Pfam" id="PF00370"/>
    </source>
</evidence>
<evidence type="ECO:0000313" key="6">
    <source>
        <dbReference type="EMBL" id="KRM61731.1"/>
    </source>
</evidence>
<evidence type="ECO:0000259" key="5">
    <source>
        <dbReference type="Pfam" id="PF02782"/>
    </source>
</evidence>
<dbReference type="InterPro" id="IPR000577">
    <property type="entry name" value="Carb_kinase_FGGY"/>
</dbReference>
<evidence type="ECO:0000256" key="2">
    <source>
        <dbReference type="ARBA" id="ARBA00022679"/>
    </source>
</evidence>
<accession>A0A0R2AFD9</accession>
<dbReference type="STRING" id="1423813.FC26_GL001400"/>
<dbReference type="AlphaFoldDB" id="A0A0R2AFD9"/>
<feature type="domain" description="Carbohydrate kinase FGGY C-terminal" evidence="5">
    <location>
        <begin position="259"/>
        <end position="448"/>
    </location>
</feature>
<keyword evidence="2" id="KW-0808">Transferase</keyword>
<name>A0A0R2AFD9_9LACO</name>
<dbReference type="RefSeq" id="WP_057778450.1">
    <property type="nucleotide sequence ID" value="NZ_AYYY01000022.1"/>
</dbReference>
<reference evidence="6 7" key="1">
    <citation type="journal article" date="2015" name="Genome Announc.">
        <title>Expanding the biotechnology potential of lactobacilli through comparative genomics of 213 strains and associated genera.</title>
        <authorList>
            <person name="Sun Z."/>
            <person name="Harris H.M."/>
            <person name="McCann A."/>
            <person name="Guo C."/>
            <person name="Argimon S."/>
            <person name="Zhang W."/>
            <person name="Yang X."/>
            <person name="Jeffery I.B."/>
            <person name="Cooney J.C."/>
            <person name="Kagawa T.F."/>
            <person name="Liu W."/>
            <person name="Song Y."/>
            <person name="Salvetti E."/>
            <person name="Wrobel A."/>
            <person name="Rasinkangas P."/>
            <person name="Parkhill J."/>
            <person name="Rea M.C."/>
            <person name="O'Sullivan O."/>
            <person name="Ritari J."/>
            <person name="Douillard F.P."/>
            <person name="Paul Ross R."/>
            <person name="Yang R."/>
            <person name="Briner A.E."/>
            <person name="Felis G.E."/>
            <person name="de Vos W.M."/>
            <person name="Barrangou R."/>
            <person name="Klaenhammer T.R."/>
            <person name="Caufield P.W."/>
            <person name="Cui Y."/>
            <person name="Zhang H."/>
            <person name="O'Toole P.W."/>
        </authorList>
    </citation>
    <scope>NUCLEOTIDE SEQUENCE [LARGE SCALE GENOMIC DNA]</scope>
    <source>
        <strain evidence="6 7">DSM 20634</strain>
    </source>
</reference>
<comment type="caution">
    <text evidence="6">The sequence shown here is derived from an EMBL/GenBank/DDBJ whole genome shotgun (WGS) entry which is preliminary data.</text>
</comment>
<evidence type="ECO:0000313" key="7">
    <source>
        <dbReference type="Proteomes" id="UP000051733"/>
    </source>
</evidence>
<comment type="similarity">
    <text evidence="1">Belongs to the FGGY kinase family.</text>
</comment>
<dbReference type="InterPro" id="IPR018485">
    <property type="entry name" value="FGGY_C"/>
</dbReference>
<organism evidence="6 7">
    <name type="scientific">Paucilactobacillus vaccinostercus DSM 20634</name>
    <dbReference type="NCBI Taxonomy" id="1423813"/>
    <lineage>
        <taxon>Bacteria</taxon>
        <taxon>Bacillati</taxon>
        <taxon>Bacillota</taxon>
        <taxon>Bacilli</taxon>
        <taxon>Lactobacillales</taxon>
        <taxon>Lactobacillaceae</taxon>
        <taxon>Paucilactobacillus</taxon>
    </lineage>
</organism>
<dbReference type="PATRIC" id="fig|1423813.3.peg.1424"/>
<dbReference type="PANTHER" id="PTHR43095:SF3">
    <property type="entry name" value="L-XYLULOSE_3-KETO-L-GULONATE KINASE"/>
    <property type="match status" value="1"/>
</dbReference>
<keyword evidence="7" id="KW-1185">Reference proteome</keyword>
<gene>
    <name evidence="6" type="ORF">FC26_GL001400</name>
</gene>
<dbReference type="Pfam" id="PF02782">
    <property type="entry name" value="FGGY_C"/>
    <property type="match status" value="1"/>
</dbReference>
<dbReference type="Gene3D" id="3.30.420.40">
    <property type="match status" value="2"/>
</dbReference>
<dbReference type="InterPro" id="IPR018484">
    <property type="entry name" value="FGGY_N"/>
</dbReference>
<dbReference type="CDD" id="cd07802">
    <property type="entry name" value="ASKHA_NBD_FGGY_EcLyxK-like"/>
    <property type="match status" value="1"/>
</dbReference>
<keyword evidence="3 6" id="KW-0418">Kinase</keyword>